<protein>
    <submittedName>
        <fullName evidence="1">Uncharacterized protein</fullName>
    </submittedName>
</protein>
<dbReference type="EMBL" id="AP018112">
    <property type="protein sequence ID" value="BAX63084.1"/>
    <property type="molecule type" value="Genomic_DNA"/>
</dbReference>
<dbReference type="Proteomes" id="UP000218432">
    <property type="component" value="Chromosome 2"/>
</dbReference>
<evidence type="ECO:0000313" key="2">
    <source>
        <dbReference type="Proteomes" id="UP000218432"/>
    </source>
</evidence>
<organism evidence="1 2">
    <name type="scientific">Burkholderia stabilis</name>
    <dbReference type="NCBI Taxonomy" id="95485"/>
    <lineage>
        <taxon>Bacteria</taxon>
        <taxon>Pseudomonadati</taxon>
        <taxon>Pseudomonadota</taxon>
        <taxon>Betaproteobacteria</taxon>
        <taxon>Burkholderiales</taxon>
        <taxon>Burkholderiaceae</taxon>
        <taxon>Burkholderia</taxon>
        <taxon>Burkholderia cepacia complex</taxon>
    </lineage>
</organism>
<sequence>MMSAELMMRLHAFLGNEVDWMQVLLIGQRSS</sequence>
<dbReference type="AlphaFoldDB" id="A0A1Y1BT43"/>
<evidence type="ECO:0000313" key="1">
    <source>
        <dbReference type="EMBL" id="BAX63084.1"/>
    </source>
</evidence>
<reference evidence="1 2" key="1">
    <citation type="journal article" date="2017" name="Genome Announc.">
        <title>Complete Genome Sequence of Burkholderia stabilis FERMP-21014.</title>
        <authorList>
            <person name="Konishi K."/>
            <person name="Kumagai T."/>
            <person name="Sakasegawa S."/>
            <person name="Tamura T."/>
        </authorList>
    </citation>
    <scope>NUCLEOTIDE SEQUENCE [LARGE SCALE GENOMIC DNA]</scope>
    <source>
        <strain evidence="1 2">FERMP-21014</strain>
    </source>
</reference>
<proteinExistence type="predicted"/>
<gene>
    <name evidence="1" type="ORF">BSFP_059520</name>
</gene>
<name>A0A1Y1BT43_9BURK</name>
<accession>A0A1Y1BT43</accession>